<dbReference type="OrthoDB" id="2835886at2"/>
<name>A0A2P7V4V0_9BACL</name>
<keyword evidence="2" id="KW-1185">Reference proteome</keyword>
<dbReference type="EMBL" id="PXZM01000024">
    <property type="protein sequence ID" value="PSJ94232.1"/>
    <property type="molecule type" value="Genomic_DNA"/>
</dbReference>
<reference evidence="1 2" key="1">
    <citation type="submission" date="2018-03" db="EMBL/GenBank/DDBJ databases">
        <title>Brevisbacillus phylogenomics.</title>
        <authorList>
            <person name="Dunlap C."/>
        </authorList>
    </citation>
    <scope>NUCLEOTIDE SEQUENCE [LARGE SCALE GENOMIC DNA]</scope>
    <source>
        <strain evidence="1 2">NRRL NRS-1210</strain>
    </source>
</reference>
<accession>A0A2P7V4V0</accession>
<comment type="caution">
    <text evidence="1">The sequence shown here is derived from an EMBL/GenBank/DDBJ whole genome shotgun (WGS) entry which is preliminary data.</text>
</comment>
<proteinExistence type="predicted"/>
<organism evidence="1 2">
    <name type="scientific">Brevibacillus fortis</name>
    <dbReference type="NCBI Taxonomy" id="2126352"/>
    <lineage>
        <taxon>Bacteria</taxon>
        <taxon>Bacillati</taxon>
        <taxon>Bacillota</taxon>
        <taxon>Bacilli</taxon>
        <taxon>Bacillales</taxon>
        <taxon>Paenibacillaceae</taxon>
        <taxon>Brevibacillus</taxon>
    </lineage>
</organism>
<sequence>FTAMGSTGVSQVKAAEVVQQQQVVLNNEEVAQLKRNLTELGIDDKTQNELIDKYNKGEIWDSMNPNKIKQVTSNLKLTAKNPVQKFTFPDGSVLQVKATVLNEKVINTKQNINEILPASSKECGSGYCKVYDVLVDGTSGVQSAEFRADFVHVQGGYDYISEIYDWRIVVIGGSYSLNEFTINRPKEDKRRSAQATLKWTMTTIGGAGGATSYLRLHVQNDDWSVEGSM</sequence>
<protein>
    <submittedName>
        <fullName evidence="1">Uncharacterized protein</fullName>
    </submittedName>
</protein>
<dbReference type="Proteomes" id="UP000240419">
    <property type="component" value="Unassembled WGS sequence"/>
</dbReference>
<feature type="non-terminal residue" evidence="1">
    <location>
        <position position="1"/>
    </location>
</feature>
<gene>
    <name evidence="1" type="ORF">C7R93_16045</name>
</gene>
<evidence type="ECO:0000313" key="2">
    <source>
        <dbReference type="Proteomes" id="UP000240419"/>
    </source>
</evidence>
<evidence type="ECO:0000313" key="1">
    <source>
        <dbReference type="EMBL" id="PSJ94232.1"/>
    </source>
</evidence>
<dbReference type="AlphaFoldDB" id="A0A2P7V4V0"/>
<dbReference type="RefSeq" id="WP_106839754.1">
    <property type="nucleotide sequence ID" value="NZ_PXZM01000024.1"/>
</dbReference>